<dbReference type="InterPro" id="IPR052748">
    <property type="entry name" value="ISR_Activator"/>
</dbReference>
<evidence type="ECO:0000313" key="3">
    <source>
        <dbReference type="Proteomes" id="UP001597294"/>
    </source>
</evidence>
<feature type="chain" id="PRO_5045222320" evidence="1">
    <location>
        <begin position="25"/>
        <end position="308"/>
    </location>
</feature>
<protein>
    <submittedName>
        <fullName evidence="2">Tetratricopeptide repeat protein</fullName>
    </submittedName>
</protein>
<keyword evidence="3" id="KW-1185">Reference proteome</keyword>
<comment type="caution">
    <text evidence="2">The sequence shown here is derived from an EMBL/GenBank/DDBJ whole genome shotgun (WGS) entry which is preliminary data.</text>
</comment>
<dbReference type="PANTHER" id="PTHR45011">
    <property type="entry name" value="DAP3-BINDING CELL DEATH ENHANCER 1"/>
    <property type="match status" value="1"/>
</dbReference>
<dbReference type="SMART" id="SM00671">
    <property type="entry name" value="SEL1"/>
    <property type="match status" value="4"/>
</dbReference>
<organism evidence="2 3">
    <name type="scientific">Kiloniella antarctica</name>
    <dbReference type="NCBI Taxonomy" id="1550907"/>
    <lineage>
        <taxon>Bacteria</taxon>
        <taxon>Pseudomonadati</taxon>
        <taxon>Pseudomonadota</taxon>
        <taxon>Alphaproteobacteria</taxon>
        <taxon>Rhodospirillales</taxon>
        <taxon>Kiloniellaceae</taxon>
        <taxon>Kiloniella</taxon>
    </lineage>
</organism>
<dbReference type="Gene3D" id="1.25.40.10">
    <property type="entry name" value="Tetratricopeptide repeat domain"/>
    <property type="match status" value="2"/>
</dbReference>
<evidence type="ECO:0000256" key="1">
    <source>
        <dbReference type="SAM" id="SignalP"/>
    </source>
</evidence>
<dbReference type="RefSeq" id="WP_380253735.1">
    <property type="nucleotide sequence ID" value="NZ_JBHUII010000011.1"/>
</dbReference>
<proteinExistence type="predicted"/>
<dbReference type="Pfam" id="PF08238">
    <property type="entry name" value="Sel1"/>
    <property type="match status" value="4"/>
</dbReference>
<evidence type="ECO:0000313" key="2">
    <source>
        <dbReference type="EMBL" id="MFD2207271.1"/>
    </source>
</evidence>
<dbReference type="Proteomes" id="UP001597294">
    <property type="component" value="Unassembled WGS sequence"/>
</dbReference>
<keyword evidence="1" id="KW-0732">Signal</keyword>
<reference evidence="3" key="1">
    <citation type="journal article" date="2019" name="Int. J. Syst. Evol. Microbiol.">
        <title>The Global Catalogue of Microorganisms (GCM) 10K type strain sequencing project: providing services to taxonomists for standard genome sequencing and annotation.</title>
        <authorList>
            <consortium name="The Broad Institute Genomics Platform"/>
            <consortium name="The Broad Institute Genome Sequencing Center for Infectious Disease"/>
            <person name="Wu L."/>
            <person name="Ma J."/>
        </authorList>
    </citation>
    <scope>NUCLEOTIDE SEQUENCE [LARGE SCALE GENOMIC DNA]</scope>
    <source>
        <strain evidence="3">CGMCC 4.7192</strain>
    </source>
</reference>
<gene>
    <name evidence="2" type="ORF">ACFSKO_16710</name>
</gene>
<accession>A0ABW5BR45</accession>
<dbReference type="InterPro" id="IPR011990">
    <property type="entry name" value="TPR-like_helical_dom_sf"/>
</dbReference>
<name>A0ABW5BR45_9PROT</name>
<feature type="signal peptide" evidence="1">
    <location>
        <begin position="1"/>
        <end position="24"/>
    </location>
</feature>
<dbReference type="PANTHER" id="PTHR45011:SF1">
    <property type="entry name" value="DAP3-BINDING CELL DEATH ENHANCER 1"/>
    <property type="match status" value="1"/>
</dbReference>
<dbReference type="EMBL" id="JBHUII010000011">
    <property type="protein sequence ID" value="MFD2207271.1"/>
    <property type="molecule type" value="Genomic_DNA"/>
</dbReference>
<dbReference type="SUPFAM" id="SSF81901">
    <property type="entry name" value="HCP-like"/>
    <property type="match status" value="1"/>
</dbReference>
<dbReference type="InterPro" id="IPR006597">
    <property type="entry name" value="Sel1-like"/>
</dbReference>
<sequence length="308" mass="33616">MTRAFSFTVIAVSLFLFSFNPSYADDYLEGVEAFEQGDHALALSFWLPLAEAGDGRAQYSLGKLYETADQGGNPQYKEAIKWYGKAADQGGAAAQNNLGRLFARGLGVEENQEKAVTYWQQAAQSKHAMAQYNLGLAYFRGEGTEQNIEQAVFWFHQSANNGVDGAQYALGEVYRLGLSVPKDNFEARKWYQKSAKAGNKRAVAKAAEIEIAISEIKEQPKTQILDADLSGLNVPVSPEVLSETSASVVSVPVTDGEAKSPDFNPAPEKIDSESVIKFSDVSKPVKNPRGYAGIGSLFVPKPKFNPRR</sequence>